<organism evidence="2 3">
    <name type="scientific">Paenibacillus woosongensis</name>
    <dbReference type="NCBI Taxonomy" id="307580"/>
    <lineage>
        <taxon>Bacteria</taxon>
        <taxon>Bacillati</taxon>
        <taxon>Bacillota</taxon>
        <taxon>Bacilli</taxon>
        <taxon>Bacillales</taxon>
        <taxon>Paenibacillaceae</taxon>
        <taxon>Paenibacillus</taxon>
    </lineage>
</organism>
<sequence>MRKTHLLGYAGFSGIFIFAISILLLHGWQPEISIRYDAMSYYVYGQLGWLLWAGLLGLGLGSLALAAGFWRIQQGAYARVGILCAGIWGTGLLIAAIFPTDPKGSWNQPPSTRGMIHFAAAILAFIGYHVGRPVYCPCLHKRRALEAGSKMDCPGYGPDGYFLYPNHDLHCVHFCLPRVAALFWTDGKIVFLHEPLLDRHRFSRAVALGTMKSRLTK</sequence>
<accession>A0A7X2YXJ7</accession>
<feature type="transmembrane region" description="Helical" evidence="1">
    <location>
        <begin position="77"/>
        <end position="98"/>
    </location>
</feature>
<dbReference type="Proteomes" id="UP000447876">
    <property type="component" value="Unassembled WGS sequence"/>
</dbReference>
<gene>
    <name evidence="2" type="ORF">GNP95_01725</name>
</gene>
<evidence type="ECO:0000256" key="1">
    <source>
        <dbReference type="SAM" id="Phobius"/>
    </source>
</evidence>
<dbReference type="EMBL" id="WNZW01000001">
    <property type="protein sequence ID" value="MUG43731.1"/>
    <property type="molecule type" value="Genomic_DNA"/>
</dbReference>
<reference evidence="2 3" key="1">
    <citation type="submission" date="2019-11" db="EMBL/GenBank/DDBJ databases">
        <title>Draft genome sequences of five Paenibacillus species of dairy origin.</title>
        <authorList>
            <person name="Olajide A.M."/>
            <person name="Chen S."/>
            <person name="Lapointe G."/>
        </authorList>
    </citation>
    <scope>NUCLEOTIDE SEQUENCE [LARGE SCALE GENOMIC DNA]</scope>
    <source>
        <strain evidence="2 3">12CR55</strain>
    </source>
</reference>
<keyword evidence="1" id="KW-0472">Membrane</keyword>
<feature type="transmembrane region" description="Helical" evidence="1">
    <location>
        <begin position="118"/>
        <end position="135"/>
    </location>
</feature>
<dbReference type="OrthoDB" id="2608234at2"/>
<keyword evidence="1" id="KW-1133">Transmembrane helix</keyword>
<dbReference type="InterPro" id="IPR009339">
    <property type="entry name" value="DUF998"/>
</dbReference>
<dbReference type="RefSeq" id="WP_155609196.1">
    <property type="nucleotide sequence ID" value="NZ_WNZW01000001.1"/>
</dbReference>
<evidence type="ECO:0000313" key="2">
    <source>
        <dbReference type="EMBL" id="MUG43731.1"/>
    </source>
</evidence>
<feature type="transmembrane region" description="Helical" evidence="1">
    <location>
        <begin position="7"/>
        <end position="29"/>
    </location>
</feature>
<keyword evidence="1" id="KW-0812">Transmembrane</keyword>
<dbReference type="AlphaFoldDB" id="A0A7X2YXJ7"/>
<proteinExistence type="predicted"/>
<dbReference type="Pfam" id="PF06197">
    <property type="entry name" value="DUF998"/>
    <property type="match status" value="1"/>
</dbReference>
<evidence type="ECO:0000313" key="3">
    <source>
        <dbReference type="Proteomes" id="UP000447876"/>
    </source>
</evidence>
<comment type="caution">
    <text evidence="2">The sequence shown here is derived from an EMBL/GenBank/DDBJ whole genome shotgun (WGS) entry which is preliminary data.</text>
</comment>
<feature type="transmembrane region" description="Helical" evidence="1">
    <location>
        <begin position="49"/>
        <end position="70"/>
    </location>
</feature>
<name>A0A7X2YXJ7_9BACL</name>
<protein>
    <submittedName>
        <fullName evidence="2">DUF998 domain-containing protein</fullName>
    </submittedName>
</protein>